<reference evidence="1 2" key="1">
    <citation type="journal article" date="2019" name="Int. J. Syst. Evol. Microbiol.">
        <title>The Global Catalogue of Microorganisms (GCM) 10K type strain sequencing project: providing services to taxonomists for standard genome sequencing and annotation.</title>
        <authorList>
            <consortium name="The Broad Institute Genomics Platform"/>
            <consortium name="The Broad Institute Genome Sequencing Center for Infectious Disease"/>
            <person name="Wu L."/>
            <person name="Ma J."/>
        </authorList>
    </citation>
    <scope>NUCLEOTIDE SEQUENCE [LARGE SCALE GENOMIC DNA]</scope>
    <source>
        <strain evidence="1 2">JCM 15910</strain>
    </source>
</reference>
<proteinExistence type="predicted"/>
<sequence length="528" mass="58082">MLIEFVGNIVTQPFGRLARLLPWDDVAVVHHGIDQSIQVLLGGSKADVLVVHLTPDHFMVQGEAQAVALMQGYCDALRSFAAANRTVVVVNTLAPPVHRLVGSDHVAQLRLTARLNEMLFACADETGWVSIADVAGVLALNGLDKSISATNGAMMRMPYTSHALPALVGEYARAIRERFVVRKKVIVLDADNTLWGGVVGEDGVEGIQVDDQYPGILFRRFQAALASLRDSGILLCLVSKNNEADVREAFDRRDMPLRWDSFAAIRANWEPKSANIGSIAEQLNVGIDSMLFIDDNPVEIAEVTAQFPQIAARQFDVREAADALGWLASIPDLGTWSPSAEDLAKSEQYRQEAQRQEVAASATSIEDYIASLGMVLEAGINRADHVKRIAQLTNKTNQFNLTTRRYSEADILAAMEEGQVFDFRVRDRFGDMGIIAVVIVRGGEIEAFLMSCRALGRKVEEDVVKYVLSKIPAGEVRASYIRSGKNPMVADFYDRVGFSLVEGDDDVRRYVHGNETDYGLTNELIEVD</sequence>
<protein>
    <recommendedName>
        <fullName evidence="3">HAD-IIIC family phosphatase</fullName>
    </recommendedName>
</protein>
<dbReference type="RefSeq" id="WP_215353268.1">
    <property type="nucleotide sequence ID" value="NZ_BAAAFE010000007.1"/>
</dbReference>
<dbReference type="InterPro" id="IPR036412">
    <property type="entry name" value="HAD-like_sf"/>
</dbReference>
<gene>
    <name evidence="1" type="ORF">GCM10009115_17480</name>
</gene>
<name>A0ABN1M4E6_9SPHN</name>
<accession>A0ABN1M4E6</accession>
<dbReference type="InterPro" id="IPR023214">
    <property type="entry name" value="HAD_sf"/>
</dbReference>
<evidence type="ECO:0000313" key="1">
    <source>
        <dbReference type="EMBL" id="GAA0864142.1"/>
    </source>
</evidence>
<keyword evidence="2" id="KW-1185">Reference proteome</keyword>
<dbReference type="InterPro" id="IPR010037">
    <property type="entry name" value="FkbH_domain"/>
</dbReference>
<dbReference type="InterPro" id="IPR036514">
    <property type="entry name" value="SGNH_hydro_sf"/>
</dbReference>
<evidence type="ECO:0008006" key="3">
    <source>
        <dbReference type="Google" id="ProtNLM"/>
    </source>
</evidence>
<dbReference type="Gene3D" id="3.40.50.1110">
    <property type="entry name" value="SGNH hydrolase"/>
    <property type="match status" value="1"/>
</dbReference>
<dbReference type="Proteomes" id="UP001500738">
    <property type="component" value="Unassembled WGS sequence"/>
</dbReference>
<evidence type="ECO:0000313" key="2">
    <source>
        <dbReference type="Proteomes" id="UP001500738"/>
    </source>
</evidence>
<dbReference type="NCBIfam" id="TIGR01681">
    <property type="entry name" value="HAD-SF-IIIC"/>
    <property type="match status" value="1"/>
</dbReference>
<dbReference type="Gene3D" id="3.40.50.1000">
    <property type="entry name" value="HAD superfamily/HAD-like"/>
    <property type="match status" value="1"/>
</dbReference>
<organism evidence="1 2">
    <name type="scientific">Sphingopyxis soli</name>
    <dbReference type="NCBI Taxonomy" id="592051"/>
    <lineage>
        <taxon>Bacteria</taxon>
        <taxon>Pseudomonadati</taxon>
        <taxon>Pseudomonadota</taxon>
        <taxon>Alphaproteobacteria</taxon>
        <taxon>Sphingomonadales</taxon>
        <taxon>Sphingomonadaceae</taxon>
        <taxon>Sphingopyxis</taxon>
    </lineage>
</organism>
<dbReference type="EMBL" id="BAAAFE010000007">
    <property type="protein sequence ID" value="GAA0864142.1"/>
    <property type="molecule type" value="Genomic_DNA"/>
</dbReference>
<comment type="caution">
    <text evidence="1">The sequence shown here is derived from an EMBL/GenBank/DDBJ whole genome shotgun (WGS) entry which is preliminary data.</text>
</comment>
<dbReference type="NCBIfam" id="TIGR01686">
    <property type="entry name" value="FkbH"/>
    <property type="match status" value="1"/>
</dbReference>
<dbReference type="InterPro" id="IPR010033">
    <property type="entry name" value="HAD_SF_ppase_IIIC"/>
</dbReference>
<dbReference type="SUPFAM" id="SSF56784">
    <property type="entry name" value="HAD-like"/>
    <property type="match status" value="1"/>
</dbReference>